<name>A0A8J8NN42_HALGN</name>
<feature type="region of interest" description="Disordered" evidence="1">
    <location>
        <begin position="15"/>
        <end position="42"/>
    </location>
</feature>
<reference evidence="2" key="1">
    <citation type="submission" date="2019-06" db="EMBL/GenBank/DDBJ databases">
        <authorList>
            <person name="Zheng W."/>
        </authorList>
    </citation>
    <scope>NUCLEOTIDE SEQUENCE</scope>
    <source>
        <strain evidence="2">QDHG01</strain>
    </source>
</reference>
<dbReference type="EMBL" id="RRYP01010479">
    <property type="protein sequence ID" value="TNV78357.1"/>
    <property type="molecule type" value="Genomic_DNA"/>
</dbReference>
<protein>
    <submittedName>
        <fullName evidence="2">Uncharacterized protein</fullName>
    </submittedName>
</protein>
<dbReference type="Proteomes" id="UP000785679">
    <property type="component" value="Unassembled WGS sequence"/>
</dbReference>
<evidence type="ECO:0000256" key="1">
    <source>
        <dbReference type="SAM" id="MobiDB-lite"/>
    </source>
</evidence>
<keyword evidence="3" id="KW-1185">Reference proteome</keyword>
<feature type="compositionally biased region" description="Basic and acidic residues" evidence="1">
    <location>
        <begin position="31"/>
        <end position="41"/>
    </location>
</feature>
<dbReference type="AlphaFoldDB" id="A0A8J8NN42"/>
<feature type="compositionally biased region" description="Basic and acidic residues" evidence="1">
    <location>
        <begin position="108"/>
        <end position="140"/>
    </location>
</feature>
<evidence type="ECO:0000313" key="2">
    <source>
        <dbReference type="EMBL" id="TNV78357.1"/>
    </source>
</evidence>
<comment type="caution">
    <text evidence="2">The sequence shown here is derived from an EMBL/GenBank/DDBJ whole genome shotgun (WGS) entry which is preliminary data.</text>
</comment>
<dbReference type="OrthoDB" id="10007210at2759"/>
<sequence>MTSIAANSANKQLADFGSVQKKRSSRPQTAVKKEDIDDSRSDASYISYATSSNFSSVLKRPQVTSFHPSGVPPVGAGDLSAVTSSFANQSQISYEDGFPNAEFNAVTEEERARRRKDEKEQKQREFMERTKNSAKEKMRQDQILREKQRASEQINAREKALKAKEYAKKQREIIAKGAGKQEAPKTTSPNVQHVHVLEEKVHDHHAHVHFQNDVQVLGGSLNYPEIIHETSEEHLNDSSVLSKSKLTTLAHAEHNEEHHKLTLIDQFQHIDTHALETIGVASKQDLTEEAIPELHSFSLLQRFRQGKDLLLPEKQSQAQLKKSKKATIPASDKENKWWLVQQEPSGKSEGKQSIDKTRYIKALKVMVQDKGIPSLCICGNIAAGEKKGQATMCASNCQFYKNEKEYERALRDIISSTEQTKM</sequence>
<accession>A0A8J8NN42</accession>
<gene>
    <name evidence="2" type="ORF">FGO68_gene15273</name>
</gene>
<proteinExistence type="predicted"/>
<evidence type="ECO:0000313" key="3">
    <source>
        <dbReference type="Proteomes" id="UP000785679"/>
    </source>
</evidence>
<feature type="region of interest" description="Disordered" evidence="1">
    <location>
        <begin position="107"/>
        <end position="140"/>
    </location>
</feature>
<organism evidence="2 3">
    <name type="scientific">Halteria grandinella</name>
    <dbReference type="NCBI Taxonomy" id="5974"/>
    <lineage>
        <taxon>Eukaryota</taxon>
        <taxon>Sar</taxon>
        <taxon>Alveolata</taxon>
        <taxon>Ciliophora</taxon>
        <taxon>Intramacronucleata</taxon>
        <taxon>Spirotrichea</taxon>
        <taxon>Stichotrichia</taxon>
        <taxon>Sporadotrichida</taxon>
        <taxon>Halteriidae</taxon>
        <taxon>Halteria</taxon>
    </lineage>
</organism>